<evidence type="ECO:0000256" key="1">
    <source>
        <dbReference type="ARBA" id="ARBA00008710"/>
    </source>
</evidence>
<keyword evidence="4" id="KW-1185">Reference proteome</keyword>
<name>A0ABU8S0F6_9SPHN</name>
<dbReference type="Pfam" id="PF04075">
    <property type="entry name" value="F420H2_quin_red"/>
    <property type="match status" value="1"/>
</dbReference>
<protein>
    <submittedName>
        <fullName evidence="3">Nitroreductase/quinone reductase family protein</fullName>
    </submittedName>
</protein>
<dbReference type="Gene3D" id="2.30.110.10">
    <property type="entry name" value="Electron Transport, Fmn-binding Protein, Chain A"/>
    <property type="match status" value="1"/>
</dbReference>
<evidence type="ECO:0000313" key="4">
    <source>
        <dbReference type="Proteomes" id="UP001361239"/>
    </source>
</evidence>
<gene>
    <name evidence="3" type="ORF">WG901_19305</name>
</gene>
<dbReference type="InterPro" id="IPR012349">
    <property type="entry name" value="Split_barrel_FMN-bd"/>
</dbReference>
<organism evidence="3 4">
    <name type="scientific">Novosphingobium anseongense</name>
    <dbReference type="NCBI Taxonomy" id="3133436"/>
    <lineage>
        <taxon>Bacteria</taxon>
        <taxon>Pseudomonadati</taxon>
        <taxon>Pseudomonadota</taxon>
        <taxon>Alphaproteobacteria</taxon>
        <taxon>Sphingomonadales</taxon>
        <taxon>Sphingomonadaceae</taxon>
        <taxon>Novosphingobium</taxon>
    </lineage>
</organism>
<sequence length="164" mass="18415">MGGDKVEMTEVERATLEFVTQHRNTYLSSGGREGHILDYRHLGGHRFTTTLLLETRGRKSGERRVTPLIYGDTGGDVAIVASKGGADVHPAWYHNVRAADEVTIQIGGQAFRCRWREPIGEERAAIWRFMADLYPPYRDYQAATDREIPIVCFSPGDEIAPLQP</sequence>
<proteinExistence type="inferred from homology"/>
<evidence type="ECO:0000256" key="2">
    <source>
        <dbReference type="ARBA" id="ARBA00049106"/>
    </source>
</evidence>
<accession>A0ABU8S0F6</accession>
<dbReference type="EMBL" id="JBBHJZ010000004">
    <property type="protein sequence ID" value="MEJ5978810.1"/>
    <property type="molecule type" value="Genomic_DNA"/>
</dbReference>
<dbReference type="RefSeq" id="WP_339588747.1">
    <property type="nucleotide sequence ID" value="NZ_JBBHJZ010000004.1"/>
</dbReference>
<comment type="similarity">
    <text evidence="1">Belongs to the F420H(2)-dependent quinone reductase family.</text>
</comment>
<dbReference type="PANTHER" id="PTHR39428:SF3">
    <property type="entry name" value="DEAZAFLAVIN-DEPENDENT NITROREDUCTASE"/>
    <property type="match status" value="1"/>
</dbReference>
<comment type="caution">
    <text evidence="3">The sequence shown here is derived from an EMBL/GenBank/DDBJ whole genome shotgun (WGS) entry which is preliminary data.</text>
</comment>
<dbReference type="NCBIfam" id="TIGR00026">
    <property type="entry name" value="hi_GC_TIGR00026"/>
    <property type="match status" value="1"/>
</dbReference>
<dbReference type="Proteomes" id="UP001361239">
    <property type="component" value="Unassembled WGS sequence"/>
</dbReference>
<evidence type="ECO:0000313" key="3">
    <source>
        <dbReference type="EMBL" id="MEJ5978810.1"/>
    </source>
</evidence>
<reference evidence="3 4" key="1">
    <citation type="submission" date="2024-03" db="EMBL/GenBank/DDBJ databases">
        <authorList>
            <person name="Jo J.-H."/>
        </authorList>
    </citation>
    <scope>NUCLEOTIDE SEQUENCE [LARGE SCALE GENOMIC DNA]</scope>
    <source>
        <strain evidence="3 4">PS1R-30</strain>
    </source>
</reference>
<comment type="catalytic activity">
    <reaction evidence="2">
        <text>oxidized coenzyme F420-(gamma-L-Glu)(n) + a quinol + H(+) = reduced coenzyme F420-(gamma-L-Glu)(n) + a quinone</text>
        <dbReference type="Rhea" id="RHEA:39663"/>
        <dbReference type="Rhea" id="RHEA-COMP:12939"/>
        <dbReference type="Rhea" id="RHEA-COMP:14378"/>
        <dbReference type="ChEBI" id="CHEBI:15378"/>
        <dbReference type="ChEBI" id="CHEBI:24646"/>
        <dbReference type="ChEBI" id="CHEBI:132124"/>
        <dbReference type="ChEBI" id="CHEBI:133980"/>
        <dbReference type="ChEBI" id="CHEBI:139511"/>
    </reaction>
</comment>
<dbReference type="PANTHER" id="PTHR39428">
    <property type="entry name" value="F420H(2)-DEPENDENT QUINONE REDUCTASE RV1261C"/>
    <property type="match status" value="1"/>
</dbReference>
<dbReference type="InterPro" id="IPR004378">
    <property type="entry name" value="F420H2_quin_Rdtase"/>
</dbReference>